<dbReference type="InterPro" id="IPR000440">
    <property type="entry name" value="NADH_UbQ/plastoQ_OxRdtase_su3"/>
</dbReference>
<dbReference type="GO" id="GO:0031966">
    <property type="term" value="C:mitochondrial membrane"/>
    <property type="evidence" value="ECO:0007669"/>
    <property type="project" value="UniProtKB-SubCell"/>
</dbReference>
<comment type="catalytic activity">
    <reaction evidence="12 13">
        <text>a ubiquinone + NADH + 5 H(+)(in) = a ubiquinol + NAD(+) + 4 H(+)(out)</text>
        <dbReference type="Rhea" id="RHEA:29091"/>
        <dbReference type="Rhea" id="RHEA-COMP:9565"/>
        <dbReference type="Rhea" id="RHEA-COMP:9566"/>
        <dbReference type="ChEBI" id="CHEBI:15378"/>
        <dbReference type="ChEBI" id="CHEBI:16389"/>
        <dbReference type="ChEBI" id="CHEBI:17976"/>
        <dbReference type="ChEBI" id="CHEBI:57540"/>
        <dbReference type="ChEBI" id="CHEBI:57945"/>
        <dbReference type="EC" id="7.1.1.2"/>
    </reaction>
</comment>
<feature type="transmembrane region" description="Helical" evidence="13">
    <location>
        <begin position="6"/>
        <end position="27"/>
    </location>
</feature>
<comment type="function">
    <text evidence="13">Core subunit of the mitochondrial membrane respiratory chain NADH dehydrogenase (Complex I) which catalyzes electron transfer from NADH through the respiratory chain, using ubiquinone as an electron acceptor. Essential for the catalytic activity of complex I.</text>
</comment>
<sequence>MDLLCLIMFILISTILSLLIAVAAWFLSDKDPDKEKLSPYECGFDPFGQTGHPISIKFFLVAILFLVFDLEVSLLLPWSFSLSQTEWFNQIIVWIFLIILAWGLLYEWIAGGLEWE</sequence>
<evidence type="ECO:0000256" key="7">
    <source>
        <dbReference type="ARBA" id="ARBA00022967"/>
    </source>
</evidence>
<comment type="similarity">
    <text evidence="2 13">Belongs to the complex I subunit 3 family.</text>
</comment>
<evidence type="ECO:0000256" key="4">
    <source>
        <dbReference type="ARBA" id="ARBA00021007"/>
    </source>
</evidence>
<dbReference type="FunFam" id="1.20.58.1610:FF:000004">
    <property type="entry name" value="NADH-quinone oxidoreductase subunit A"/>
    <property type="match status" value="1"/>
</dbReference>
<keyword evidence="8 13" id="KW-1133">Transmembrane helix</keyword>
<dbReference type="EC" id="7.1.1.2" evidence="3 13"/>
<reference evidence="14" key="3">
    <citation type="submission" date="2014-04" db="EMBL/GenBank/DDBJ databases">
        <authorList>
            <person name="Kyal E."/>
            <person name="Lavrov D.V."/>
        </authorList>
    </citation>
    <scope>NUCLEOTIDE SEQUENCE</scope>
</reference>
<keyword evidence="11 13" id="KW-0472">Membrane</keyword>
<accession>X4YHW8</accession>
<evidence type="ECO:0000256" key="5">
    <source>
        <dbReference type="ARBA" id="ARBA00022448"/>
    </source>
</evidence>
<dbReference type="Pfam" id="PF00507">
    <property type="entry name" value="Oxidored_q4"/>
    <property type="match status" value="1"/>
</dbReference>
<dbReference type="GO" id="GO:0008137">
    <property type="term" value="F:NADH dehydrogenase (ubiquinone) activity"/>
    <property type="evidence" value="ECO:0007669"/>
    <property type="project" value="UniProtKB-UniRule"/>
</dbReference>
<keyword evidence="13" id="KW-0249">Electron transport</keyword>
<comment type="subcellular location">
    <subcellularLocation>
        <location evidence="1">Membrane</location>
        <topology evidence="1">Multi-pass membrane protein</topology>
    </subcellularLocation>
    <subcellularLocation>
        <location evidence="13">Mitochondrion membrane</location>
        <topology evidence="13">Multi-pass membrane protein</topology>
    </subcellularLocation>
</comment>
<dbReference type="EMBL" id="KJ452777">
    <property type="protein sequence ID" value="AHV78093.1"/>
    <property type="molecule type" value="Genomic_DNA"/>
</dbReference>
<evidence type="ECO:0000256" key="3">
    <source>
        <dbReference type="ARBA" id="ARBA00012944"/>
    </source>
</evidence>
<keyword evidence="13 14" id="KW-0496">Mitochondrion</keyword>
<evidence type="ECO:0000256" key="13">
    <source>
        <dbReference type="RuleBase" id="RU003640"/>
    </source>
</evidence>
<protein>
    <recommendedName>
        <fullName evidence="4 13">NADH-ubiquinone oxidoreductase chain 3</fullName>
        <ecNumber evidence="3 13">7.1.1.2</ecNumber>
    </recommendedName>
</protein>
<evidence type="ECO:0000256" key="11">
    <source>
        <dbReference type="ARBA" id="ARBA00023136"/>
    </source>
</evidence>
<organism evidence="14">
    <name type="scientific">Carybdea alata</name>
    <name type="common">Hawaiian box jellyfish</name>
    <dbReference type="NCBI Taxonomy" id="1193083"/>
    <lineage>
        <taxon>Eukaryota</taxon>
        <taxon>Metazoa</taxon>
        <taxon>Cnidaria</taxon>
        <taxon>Cubozoa</taxon>
        <taxon>Carybdeida</taxon>
        <taxon>Alatinidae</taxon>
        <taxon>Alatina</taxon>
    </lineage>
</organism>
<feature type="transmembrane region" description="Helical" evidence="13">
    <location>
        <begin position="58"/>
        <end position="79"/>
    </location>
</feature>
<keyword evidence="7 13" id="KW-1278">Translocase</keyword>
<evidence type="ECO:0000256" key="9">
    <source>
        <dbReference type="ARBA" id="ARBA00023027"/>
    </source>
</evidence>
<proteinExistence type="inferred from homology"/>
<dbReference type="AlphaFoldDB" id="X4YHW8"/>
<dbReference type="PANTHER" id="PTHR11058">
    <property type="entry name" value="NADH-UBIQUINONE OXIDOREDUCTASE CHAIN 3"/>
    <property type="match status" value="1"/>
</dbReference>
<keyword evidence="6 13" id="KW-0812">Transmembrane</keyword>
<dbReference type="Gene3D" id="1.20.58.1610">
    <property type="entry name" value="NADH:ubiquinone/plastoquinone oxidoreductase, chain 3"/>
    <property type="match status" value="1"/>
</dbReference>
<dbReference type="InterPro" id="IPR038430">
    <property type="entry name" value="NDAH_ubi_oxred_su3_sf"/>
</dbReference>
<dbReference type="GO" id="GO:0030964">
    <property type="term" value="C:NADH dehydrogenase complex"/>
    <property type="evidence" value="ECO:0007669"/>
    <property type="project" value="TreeGrafter"/>
</dbReference>
<evidence type="ECO:0000256" key="2">
    <source>
        <dbReference type="ARBA" id="ARBA00008472"/>
    </source>
</evidence>
<feature type="transmembrane region" description="Helical" evidence="13">
    <location>
        <begin position="91"/>
        <end position="109"/>
    </location>
</feature>
<geneLocation type="mitochondrion" evidence="14"/>
<reference evidence="14" key="2">
    <citation type="submission" date="2014-01" db="EMBL/GenBank/DDBJ databases">
        <authorList>
            <person name="Kayal E."/>
        </authorList>
    </citation>
    <scope>NUCLEOTIDE SEQUENCE</scope>
</reference>
<keyword evidence="13" id="KW-0679">Respiratory chain</keyword>
<keyword evidence="9 13" id="KW-0520">NAD</keyword>
<keyword evidence="10 13" id="KW-0830">Ubiquinone</keyword>
<gene>
    <name evidence="14" type="primary">nad3</name>
</gene>
<keyword evidence="5 13" id="KW-0813">Transport</keyword>
<evidence type="ECO:0000256" key="10">
    <source>
        <dbReference type="ARBA" id="ARBA00023075"/>
    </source>
</evidence>
<evidence type="ECO:0000313" key="14">
    <source>
        <dbReference type="EMBL" id="AHV78093.1"/>
    </source>
</evidence>
<evidence type="ECO:0000256" key="6">
    <source>
        <dbReference type="ARBA" id="ARBA00022692"/>
    </source>
</evidence>
<reference evidence="14" key="1">
    <citation type="journal article" date="2012" name="Genome Biol. Evol.">
        <title>Evolution of linear mitochondrial genomes in medusozoan cnidarians.</title>
        <authorList>
            <person name="Kayal E."/>
            <person name="Bentlage B."/>
            <person name="Collins A.G."/>
            <person name="Kayal M."/>
            <person name="Pirro S."/>
            <person name="Lavrov D.V."/>
        </authorList>
    </citation>
    <scope>NUCLEOTIDE SEQUENCE</scope>
</reference>
<evidence type="ECO:0000256" key="1">
    <source>
        <dbReference type="ARBA" id="ARBA00004141"/>
    </source>
</evidence>
<name>X4YHW8_CARAL</name>
<evidence type="ECO:0000256" key="12">
    <source>
        <dbReference type="ARBA" id="ARBA00049551"/>
    </source>
</evidence>
<evidence type="ECO:0000256" key="8">
    <source>
        <dbReference type="ARBA" id="ARBA00022989"/>
    </source>
</evidence>
<dbReference type="PANTHER" id="PTHR11058:SF9">
    <property type="entry name" value="NADH-UBIQUINONE OXIDOREDUCTASE CHAIN 3"/>
    <property type="match status" value="1"/>
</dbReference>